<dbReference type="OrthoDB" id="9808460at2"/>
<dbReference type="Pfam" id="PF04306">
    <property type="entry name" value="DUF456"/>
    <property type="match status" value="1"/>
</dbReference>
<dbReference type="PANTHER" id="PTHR39165">
    <property type="entry name" value="IG HYPOTHETICAL 17883"/>
    <property type="match status" value="1"/>
</dbReference>
<dbReference type="Proteomes" id="UP000324896">
    <property type="component" value="Unassembled WGS sequence"/>
</dbReference>
<evidence type="ECO:0000313" key="8">
    <source>
        <dbReference type="Proteomes" id="UP000198612"/>
    </source>
</evidence>
<dbReference type="STRING" id="54121.SAMN04515653_10184"/>
<dbReference type="Proteomes" id="UP000295472">
    <property type="component" value="Unassembled WGS sequence"/>
</dbReference>
<feature type="transmembrane region" description="Helical" evidence="1">
    <location>
        <begin position="6"/>
        <end position="38"/>
    </location>
</feature>
<dbReference type="Proteomes" id="UP000198945">
    <property type="component" value="Unassembled WGS sequence"/>
</dbReference>
<evidence type="ECO:0000313" key="7">
    <source>
        <dbReference type="EMBL" id="TDX44548.1"/>
    </source>
</evidence>
<accession>A0A1G6T9C3</accession>
<keyword evidence="10" id="KW-1185">Reference proteome</keyword>
<dbReference type="Proteomes" id="UP000198612">
    <property type="component" value="Unassembled WGS sequence"/>
</dbReference>
<evidence type="ECO:0000313" key="12">
    <source>
        <dbReference type="Proteomes" id="UP000295472"/>
    </source>
</evidence>
<dbReference type="EMBL" id="SOEF01000011">
    <property type="protein sequence ID" value="TDX44548.1"/>
    <property type="molecule type" value="Genomic_DNA"/>
</dbReference>
<feature type="transmembrane region" description="Helical" evidence="1">
    <location>
        <begin position="133"/>
        <end position="156"/>
    </location>
</feature>
<evidence type="ECO:0000313" key="3">
    <source>
        <dbReference type="EMBL" id="SDD25057.1"/>
    </source>
</evidence>
<dbReference type="EMBL" id="QICM01000005">
    <property type="protein sequence ID" value="PXV68284.1"/>
    <property type="molecule type" value="Genomic_DNA"/>
</dbReference>
<feature type="transmembrane region" description="Helical" evidence="1">
    <location>
        <begin position="50"/>
        <end position="72"/>
    </location>
</feature>
<evidence type="ECO:0000313" key="5">
    <source>
        <dbReference type="EMBL" id="SDI20833.1"/>
    </source>
</evidence>
<keyword evidence="1" id="KW-1133">Transmembrane helix</keyword>
<dbReference type="PANTHER" id="PTHR39165:SF1">
    <property type="entry name" value="DUF456 DOMAIN-CONTAINING PROTEIN"/>
    <property type="match status" value="1"/>
</dbReference>
<dbReference type="GeneID" id="57012500"/>
<dbReference type="RefSeq" id="WP_073156894.1">
    <property type="nucleotide sequence ID" value="NZ_QBKJ01000001.1"/>
</dbReference>
<dbReference type="Proteomes" id="UP000199519">
    <property type="component" value="Unassembled WGS sequence"/>
</dbReference>
<reference evidence="5 9" key="2">
    <citation type="submission" date="2016-10" db="EMBL/GenBank/DDBJ databases">
        <authorList>
            <person name="de Groot N.N."/>
        </authorList>
    </citation>
    <scope>NUCLEOTIDE SEQUENCE [LARGE SCALE GENOMIC DNA]</scope>
    <source>
        <strain evidence="5 9">WG7</strain>
    </source>
</reference>
<dbReference type="EMBL" id="FNBJ01000005">
    <property type="protein sequence ID" value="SDF04526.1"/>
    <property type="molecule type" value="Genomic_DNA"/>
</dbReference>
<keyword evidence="1" id="KW-0812">Transmembrane</keyword>
<organism evidence="3 13">
    <name type="scientific">Halanaerobium congolense</name>
    <dbReference type="NCBI Taxonomy" id="54121"/>
    <lineage>
        <taxon>Bacteria</taxon>
        <taxon>Bacillati</taxon>
        <taxon>Bacillota</taxon>
        <taxon>Clostridia</taxon>
        <taxon>Halanaerobiales</taxon>
        <taxon>Halanaerobiaceae</taxon>
        <taxon>Halanaerobium</taxon>
    </lineage>
</organism>
<sequence length="159" mass="18210">MDIFLIIMVVILFVIEIAAIFLPVLPDSIFFWSAIILYKIIKNGINYSPYFWTGAILITVLIFFADYLANAYFIKKRGGNNKTIFAAVIGMIFGTIFLGPLGFIIAPFILIFVTEYWQSRNKKDSFRLAVGSILAFLTSTAVRLAMQIFLMVWFFIEIY</sequence>
<dbReference type="InterPro" id="IPR007403">
    <property type="entry name" value="DUF456"/>
</dbReference>
<evidence type="ECO:0000313" key="2">
    <source>
        <dbReference type="EMBL" id="PXV68284.1"/>
    </source>
</evidence>
<reference evidence="7 12" key="3">
    <citation type="submission" date="2019-03" db="EMBL/GenBank/DDBJ databases">
        <title>Subsurface microbial communities from deep shales in Ohio and West Virginia, USA.</title>
        <authorList>
            <person name="Wrighton K."/>
        </authorList>
    </citation>
    <scope>NUCLEOTIDE SEQUENCE [LARGE SCALE GENOMIC DNA]</scope>
    <source>
        <strain evidence="7 12">DSMZ 11287</strain>
        <strain evidence="2 11">MSL28</strain>
    </source>
</reference>
<evidence type="ECO:0000313" key="9">
    <source>
        <dbReference type="Proteomes" id="UP000198945"/>
    </source>
</evidence>
<keyword evidence="1" id="KW-0472">Membrane</keyword>
<gene>
    <name evidence="7" type="ORF">C7954_11143</name>
    <name evidence="2" type="ORF">C8C78_10577</name>
    <name evidence="3" type="ORF">SAMN04488597_1394</name>
    <name evidence="4" type="ORF">SAMN04488598_10589</name>
    <name evidence="6" type="ORF">SAMN04515652_104120</name>
    <name evidence="5" type="ORF">SAMN04515654_10317</name>
</gene>
<dbReference type="EMBL" id="FOHG01000004">
    <property type="protein sequence ID" value="SES73173.1"/>
    <property type="molecule type" value="Genomic_DNA"/>
</dbReference>
<evidence type="ECO:0000313" key="6">
    <source>
        <dbReference type="EMBL" id="SES73173.1"/>
    </source>
</evidence>
<proteinExistence type="predicted"/>
<protein>
    <recommendedName>
        <fullName evidence="14">DUF456 domain-containing protein</fullName>
    </recommendedName>
</protein>
<dbReference type="AlphaFoldDB" id="A0A1G6T9C3"/>
<name>A0A1G6T9C3_9FIRM</name>
<evidence type="ECO:0000313" key="10">
    <source>
        <dbReference type="Proteomes" id="UP000199519"/>
    </source>
</evidence>
<evidence type="ECO:0000313" key="13">
    <source>
        <dbReference type="Proteomes" id="UP000324896"/>
    </source>
</evidence>
<dbReference type="EMBL" id="FNEH01000003">
    <property type="protein sequence ID" value="SDI20833.1"/>
    <property type="molecule type" value="Genomic_DNA"/>
</dbReference>
<reference evidence="8 10" key="1">
    <citation type="submission" date="2016-10" db="EMBL/GenBank/DDBJ databases">
        <authorList>
            <person name="Varghese N."/>
            <person name="Submissions S."/>
        </authorList>
    </citation>
    <scope>NUCLEOTIDE SEQUENCE [LARGE SCALE GENOMIC DNA]</scope>
    <source>
        <strain evidence="3 13">WG10</strain>
        <strain evidence="4 10">WG2</strain>
        <strain evidence="6 8">WG5</strain>
    </source>
</reference>
<evidence type="ECO:0000313" key="4">
    <source>
        <dbReference type="EMBL" id="SDF04526.1"/>
    </source>
</evidence>
<feature type="transmembrane region" description="Helical" evidence="1">
    <location>
        <begin position="84"/>
        <end position="113"/>
    </location>
</feature>
<dbReference type="Proteomes" id="UP000247389">
    <property type="component" value="Unassembled WGS sequence"/>
</dbReference>
<evidence type="ECO:0000256" key="1">
    <source>
        <dbReference type="SAM" id="Phobius"/>
    </source>
</evidence>
<evidence type="ECO:0008006" key="14">
    <source>
        <dbReference type="Google" id="ProtNLM"/>
    </source>
</evidence>
<evidence type="ECO:0000313" key="11">
    <source>
        <dbReference type="Proteomes" id="UP000247389"/>
    </source>
</evidence>
<dbReference type="EMBL" id="FMYT01000039">
    <property type="protein sequence ID" value="SDD25057.1"/>
    <property type="molecule type" value="Genomic_DNA"/>
</dbReference>